<evidence type="ECO:0000313" key="3">
    <source>
        <dbReference type="Proteomes" id="UP000789570"/>
    </source>
</evidence>
<evidence type="ECO:0000313" key="2">
    <source>
        <dbReference type="EMBL" id="CAG8481576.1"/>
    </source>
</evidence>
<proteinExistence type="predicted"/>
<protein>
    <submittedName>
        <fullName evidence="2">14613_t:CDS:1</fullName>
    </submittedName>
</protein>
<organism evidence="2 3">
    <name type="scientific">Funneliformis caledonium</name>
    <dbReference type="NCBI Taxonomy" id="1117310"/>
    <lineage>
        <taxon>Eukaryota</taxon>
        <taxon>Fungi</taxon>
        <taxon>Fungi incertae sedis</taxon>
        <taxon>Mucoromycota</taxon>
        <taxon>Glomeromycotina</taxon>
        <taxon>Glomeromycetes</taxon>
        <taxon>Glomerales</taxon>
        <taxon>Glomeraceae</taxon>
        <taxon>Funneliformis</taxon>
    </lineage>
</organism>
<keyword evidence="3" id="KW-1185">Reference proteome</keyword>
<comment type="caution">
    <text evidence="2">The sequence shown here is derived from an EMBL/GenBank/DDBJ whole genome shotgun (WGS) entry which is preliminary data.</text>
</comment>
<dbReference type="EMBL" id="CAJVPQ010000439">
    <property type="protein sequence ID" value="CAG8481576.1"/>
    <property type="molecule type" value="Genomic_DNA"/>
</dbReference>
<gene>
    <name evidence="2" type="ORF">FCALED_LOCUS2739</name>
</gene>
<feature type="region of interest" description="Disordered" evidence="1">
    <location>
        <begin position="1"/>
        <end position="23"/>
    </location>
</feature>
<evidence type="ECO:0000256" key="1">
    <source>
        <dbReference type="SAM" id="MobiDB-lite"/>
    </source>
</evidence>
<name>A0A9N8WED4_9GLOM</name>
<accession>A0A9N8WED4</accession>
<dbReference type="Proteomes" id="UP000789570">
    <property type="component" value="Unassembled WGS sequence"/>
</dbReference>
<sequence>MESNNSGRSRPLSLPKSPKRGRNLLLPKIEQTRKLINQILLKLKKRKKPPSPFQNLVGLPLNEDNPNLQNVFNADDTCDLLIQLRDVLLVCEMDGINFGDRRVFI</sequence>
<dbReference type="AlphaFoldDB" id="A0A9N8WED4"/>
<reference evidence="2" key="1">
    <citation type="submission" date="2021-06" db="EMBL/GenBank/DDBJ databases">
        <authorList>
            <person name="Kallberg Y."/>
            <person name="Tangrot J."/>
            <person name="Rosling A."/>
        </authorList>
    </citation>
    <scope>NUCLEOTIDE SEQUENCE</scope>
    <source>
        <strain evidence="2">UK204</strain>
    </source>
</reference>